<protein>
    <submittedName>
        <fullName evidence="3">Uncharacterized protein LOC105368226</fullName>
    </submittedName>
</protein>
<sequence>MHFSIRTRSASNKYNDKKPTNSTLNLDTTGLFRDSRLRIRCFAEITPVYKASALIEITEERPYLASITGDASPHSRQSDGCSQVILISFWSHKSAVLVLSLFLNLLIGTVSTR</sequence>
<dbReference type="KEGG" id="csol:105368226"/>
<accession>A0AAJ6YW26</accession>
<proteinExistence type="predicted"/>
<dbReference type="Proteomes" id="UP000695007">
    <property type="component" value="Unplaced"/>
</dbReference>
<dbReference type="AlphaFoldDB" id="A0AAJ6YW26"/>
<keyword evidence="2" id="KW-1185">Reference proteome</keyword>
<evidence type="ECO:0000256" key="1">
    <source>
        <dbReference type="SAM" id="MobiDB-lite"/>
    </source>
</evidence>
<evidence type="ECO:0000313" key="2">
    <source>
        <dbReference type="Proteomes" id="UP000695007"/>
    </source>
</evidence>
<feature type="region of interest" description="Disordered" evidence="1">
    <location>
        <begin position="1"/>
        <end position="22"/>
    </location>
</feature>
<dbReference type="GeneID" id="105368226"/>
<feature type="compositionally biased region" description="Polar residues" evidence="1">
    <location>
        <begin position="1"/>
        <end position="13"/>
    </location>
</feature>
<gene>
    <name evidence="3" type="primary">LOC105368226</name>
</gene>
<name>A0AAJ6YW26_9HYME</name>
<reference evidence="3" key="1">
    <citation type="submission" date="2025-08" db="UniProtKB">
        <authorList>
            <consortium name="RefSeq"/>
        </authorList>
    </citation>
    <scope>IDENTIFICATION</scope>
</reference>
<organism evidence="2 3">
    <name type="scientific">Ceratosolen solmsi marchali</name>
    <dbReference type="NCBI Taxonomy" id="326594"/>
    <lineage>
        <taxon>Eukaryota</taxon>
        <taxon>Metazoa</taxon>
        <taxon>Ecdysozoa</taxon>
        <taxon>Arthropoda</taxon>
        <taxon>Hexapoda</taxon>
        <taxon>Insecta</taxon>
        <taxon>Pterygota</taxon>
        <taxon>Neoptera</taxon>
        <taxon>Endopterygota</taxon>
        <taxon>Hymenoptera</taxon>
        <taxon>Apocrita</taxon>
        <taxon>Proctotrupomorpha</taxon>
        <taxon>Chalcidoidea</taxon>
        <taxon>Agaonidae</taxon>
        <taxon>Agaoninae</taxon>
        <taxon>Ceratosolen</taxon>
    </lineage>
</organism>
<dbReference type="RefSeq" id="XP_011505502.1">
    <property type="nucleotide sequence ID" value="XM_011507200.1"/>
</dbReference>
<evidence type="ECO:0000313" key="3">
    <source>
        <dbReference type="RefSeq" id="XP_011505502.1"/>
    </source>
</evidence>